<dbReference type="PANTHER" id="PTHR30204">
    <property type="entry name" value="REDOX-CYCLING DRUG-SENSING TRANSCRIPTIONAL ACTIVATOR SOXR"/>
    <property type="match status" value="1"/>
</dbReference>
<evidence type="ECO:0000313" key="6">
    <source>
        <dbReference type="EMBL" id="GAA2389398.1"/>
    </source>
</evidence>
<evidence type="ECO:0000256" key="4">
    <source>
        <dbReference type="ARBA" id="ARBA00023163"/>
    </source>
</evidence>
<evidence type="ECO:0000313" key="7">
    <source>
        <dbReference type="Proteomes" id="UP001501170"/>
    </source>
</evidence>
<gene>
    <name evidence="6" type="ORF">GCM10009855_31910</name>
</gene>
<evidence type="ECO:0000256" key="3">
    <source>
        <dbReference type="ARBA" id="ARBA00023159"/>
    </source>
</evidence>
<protein>
    <submittedName>
        <fullName evidence="6">MerR family transcriptional regulator</fullName>
    </submittedName>
</protein>
<dbReference type="Proteomes" id="UP001501170">
    <property type="component" value="Unassembled WGS sequence"/>
</dbReference>
<dbReference type="RefSeq" id="WP_278124984.1">
    <property type="nucleotide sequence ID" value="NZ_BAAARB010000021.1"/>
</dbReference>
<organism evidence="6 7">
    <name type="scientific">Gordonia cholesterolivorans</name>
    <dbReference type="NCBI Taxonomy" id="559625"/>
    <lineage>
        <taxon>Bacteria</taxon>
        <taxon>Bacillati</taxon>
        <taxon>Actinomycetota</taxon>
        <taxon>Actinomycetes</taxon>
        <taxon>Mycobacteriales</taxon>
        <taxon>Gordoniaceae</taxon>
        <taxon>Gordonia</taxon>
    </lineage>
</organism>
<dbReference type="Gene3D" id="1.10.490.50">
    <property type="entry name" value="Antibiotic binding domain of TipA-like multidrug resistance regulators"/>
    <property type="match status" value="1"/>
</dbReference>
<dbReference type="Gene3D" id="1.10.1660.10">
    <property type="match status" value="1"/>
</dbReference>
<feature type="domain" description="HTH merR-type" evidence="5">
    <location>
        <begin position="14"/>
        <end position="83"/>
    </location>
</feature>
<dbReference type="InterPro" id="IPR009061">
    <property type="entry name" value="DNA-bd_dom_put_sf"/>
</dbReference>
<dbReference type="Pfam" id="PF07739">
    <property type="entry name" value="TipAS"/>
    <property type="match status" value="1"/>
</dbReference>
<evidence type="ECO:0000256" key="2">
    <source>
        <dbReference type="ARBA" id="ARBA00023125"/>
    </source>
</evidence>
<dbReference type="InterPro" id="IPR036244">
    <property type="entry name" value="TipA-like_antibiotic-bd"/>
</dbReference>
<keyword evidence="7" id="KW-1185">Reference proteome</keyword>
<dbReference type="PROSITE" id="PS50937">
    <property type="entry name" value="HTH_MERR_2"/>
    <property type="match status" value="1"/>
</dbReference>
<dbReference type="PRINTS" id="PR00040">
    <property type="entry name" value="HTHMERR"/>
</dbReference>
<evidence type="ECO:0000256" key="1">
    <source>
        <dbReference type="ARBA" id="ARBA00023015"/>
    </source>
</evidence>
<comment type="caution">
    <text evidence="6">The sequence shown here is derived from an EMBL/GenBank/DDBJ whole genome shotgun (WGS) entry which is preliminary data.</text>
</comment>
<dbReference type="EMBL" id="BAAARB010000021">
    <property type="protein sequence ID" value="GAA2389398.1"/>
    <property type="molecule type" value="Genomic_DNA"/>
</dbReference>
<keyword evidence="1" id="KW-0805">Transcription regulation</keyword>
<proteinExistence type="predicted"/>
<dbReference type="InterPro" id="IPR012925">
    <property type="entry name" value="TipAS_dom"/>
</dbReference>
<dbReference type="SUPFAM" id="SSF46955">
    <property type="entry name" value="Putative DNA-binding domain"/>
    <property type="match status" value="1"/>
</dbReference>
<keyword evidence="3" id="KW-0010">Activator</keyword>
<evidence type="ECO:0000259" key="5">
    <source>
        <dbReference type="PROSITE" id="PS50937"/>
    </source>
</evidence>
<dbReference type="PROSITE" id="PS00552">
    <property type="entry name" value="HTH_MERR_1"/>
    <property type="match status" value="1"/>
</dbReference>
<dbReference type="SUPFAM" id="SSF89082">
    <property type="entry name" value="Antibiotic binding domain of TipA-like multidrug resistance regulators"/>
    <property type="match status" value="1"/>
</dbReference>
<sequence>MTATNGADGTGTTTWTVGRLADLTGVTVRTLHHYDRIGLLSPAKRTGAGYRLYTEADLDRLWRIVLYRRLEMPLDEIAALLDGDGDPVDHLRRRREAVVSRLGELTELVAAIDRAMETQMQQRPATADEMREIFGDGFRDEYQAEAEERWGQTDAWKQSARRTRDYTKADWEQIKAETDAIHAAFAAAMRAGEPADSTAAMDAAERARKHIDERFYECSHEFHTCLGEMYVSDPRFTASYEEIEPGLARYVRDAIVANADRHR</sequence>
<keyword evidence="4" id="KW-0804">Transcription</keyword>
<dbReference type="InterPro" id="IPR000551">
    <property type="entry name" value="MerR-type_HTH_dom"/>
</dbReference>
<reference evidence="7" key="1">
    <citation type="journal article" date="2019" name="Int. J. Syst. Evol. Microbiol.">
        <title>The Global Catalogue of Microorganisms (GCM) 10K type strain sequencing project: providing services to taxonomists for standard genome sequencing and annotation.</title>
        <authorList>
            <consortium name="The Broad Institute Genomics Platform"/>
            <consortium name="The Broad Institute Genome Sequencing Center for Infectious Disease"/>
            <person name="Wu L."/>
            <person name="Ma J."/>
        </authorList>
    </citation>
    <scope>NUCLEOTIDE SEQUENCE [LARGE SCALE GENOMIC DNA]</scope>
    <source>
        <strain evidence="7">JCM 16227</strain>
    </source>
</reference>
<dbReference type="CDD" id="cd01106">
    <property type="entry name" value="HTH_TipAL-Mta"/>
    <property type="match status" value="1"/>
</dbReference>
<name>A0ABP5UYN3_9ACTN</name>
<dbReference type="SMART" id="SM00422">
    <property type="entry name" value="HTH_MERR"/>
    <property type="match status" value="1"/>
</dbReference>
<dbReference type="PANTHER" id="PTHR30204:SF90">
    <property type="entry name" value="HTH-TYPE TRANSCRIPTIONAL ACTIVATOR MTA"/>
    <property type="match status" value="1"/>
</dbReference>
<keyword evidence="2" id="KW-0238">DNA-binding</keyword>
<accession>A0ABP5UYN3</accession>
<dbReference type="Pfam" id="PF13411">
    <property type="entry name" value="MerR_1"/>
    <property type="match status" value="1"/>
</dbReference>
<dbReference type="InterPro" id="IPR047057">
    <property type="entry name" value="MerR_fam"/>
</dbReference>